<evidence type="ECO:0008006" key="2">
    <source>
        <dbReference type="Google" id="ProtNLM"/>
    </source>
</evidence>
<evidence type="ECO:0000313" key="1">
    <source>
        <dbReference type="EMBL" id="XBS49860.1"/>
    </source>
</evidence>
<dbReference type="EMBL" id="PP595732">
    <property type="protein sequence ID" value="XBS49860.1"/>
    <property type="molecule type" value="Genomic_DNA"/>
</dbReference>
<protein>
    <recommendedName>
        <fullName evidence="2">IS110 family transposase</fullName>
    </recommendedName>
</protein>
<organism evidence="1">
    <name type="scientific">Salmonella phage SalP219</name>
    <dbReference type="NCBI Taxonomy" id="3158864"/>
    <lineage>
        <taxon>Viruses</taxon>
        <taxon>Duplodnaviria</taxon>
        <taxon>Heunggongvirae</taxon>
        <taxon>Uroviricota</taxon>
        <taxon>Caudoviricetes</taxon>
        <taxon>Vequintavirinae</taxon>
        <taxon>Seunavirus</taxon>
    </lineage>
</organism>
<name>A0AAU7PI26_9CAUD</name>
<proteinExistence type="predicted"/>
<sequence>MKNDENMVVIGIDIVDDKIVKYHYANIEVDGHGSAKLVRVED</sequence>
<reference evidence="1" key="1">
    <citation type="submission" date="2024-04" db="EMBL/GenBank/DDBJ databases">
        <authorList>
            <person name="Jaglan A.B."/>
            <person name="Vashisth M."/>
            <person name="Anand T."/>
            <person name="Virmani N."/>
            <person name="Bera B."/>
            <person name="Vaid R."/>
        </authorList>
    </citation>
    <scope>NUCLEOTIDE SEQUENCE</scope>
</reference>
<accession>A0AAU7PI26</accession>